<dbReference type="PROSITE" id="PS50943">
    <property type="entry name" value="HTH_CROC1"/>
    <property type="match status" value="1"/>
</dbReference>
<dbReference type="Pfam" id="PF01381">
    <property type="entry name" value="HTH_3"/>
    <property type="match status" value="1"/>
</dbReference>
<reference evidence="4 5" key="1">
    <citation type="submission" date="2023-05" db="EMBL/GenBank/DDBJ databases">
        <title>Gordonibacter KGMB12511T sp. nov., isolated from faeces of healthy Korean.</title>
        <authorList>
            <person name="Kim H.S."/>
            <person name="Kim J.-S."/>
            <person name="Suh M.K."/>
            <person name="Eom M.K."/>
            <person name="Do H.E."/>
            <person name="Lee J.-S."/>
        </authorList>
    </citation>
    <scope>NUCLEOTIDE SEQUENCE [LARGE SCALE GENOMIC DNA]</scope>
    <source>
        <strain evidence="4 5">KGMB12511</strain>
    </source>
</reference>
<dbReference type="PANTHER" id="PTHR46558">
    <property type="entry name" value="TRACRIPTIONAL REGULATORY PROTEIN-RELATED-RELATED"/>
    <property type="match status" value="1"/>
</dbReference>
<dbReference type="PANTHER" id="PTHR46558:SF4">
    <property type="entry name" value="DNA-BIDING PHAGE PROTEIN"/>
    <property type="match status" value="1"/>
</dbReference>
<protein>
    <submittedName>
        <fullName evidence="4">Helix-turn-helix transcriptional regulator</fullName>
    </submittedName>
</protein>
<evidence type="ECO:0000313" key="4">
    <source>
        <dbReference type="EMBL" id="MDJ1649557.1"/>
    </source>
</evidence>
<keyword evidence="1" id="KW-0238">DNA-binding</keyword>
<feature type="transmembrane region" description="Helical" evidence="2">
    <location>
        <begin position="180"/>
        <end position="201"/>
    </location>
</feature>
<comment type="caution">
    <text evidence="4">The sequence shown here is derived from an EMBL/GenBank/DDBJ whole genome shotgun (WGS) entry which is preliminary data.</text>
</comment>
<dbReference type="CDD" id="cd00093">
    <property type="entry name" value="HTH_XRE"/>
    <property type="match status" value="1"/>
</dbReference>
<gene>
    <name evidence="4" type="ORF">QNJ86_01970</name>
</gene>
<dbReference type="RefSeq" id="WP_283830889.1">
    <property type="nucleotide sequence ID" value="NZ_JASJEU010000003.1"/>
</dbReference>
<dbReference type="EMBL" id="JASJEU010000003">
    <property type="protein sequence ID" value="MDJ1649557.1"/>
    <property type="molecule type" value="Genomic_DNA"/>
</dbReference>
<feature type="transmembrane region" description="Helical" evidence="2">
    <location>
        <begin position="298"/>
        <end position="316"/>
    </location>
</feature>
<sequence>MSFRDNLQHLRATRNMTQEQLAMLLGVSRQSVSKWEAERAYPEMDKLLKLCSLFDCTLDELVLGDVTERPVDAAARMPSAAAPQDVTGYDEAMRSFAWKLALGLAVVLMGLAVAFFLTGVLLAADINVTGYTMALVFVGAAAGLALIVPALLEQRAFRTAHPFVEDFYTAEQKAQACNSFATGLVAGGALVMVGLAVTVLLQTNVWFASAACLTCLAAGVFVLVRGWLLGRRCDVGRYNHSALSRLGEADIDALDDETLQAHARRAKRERGTYIFTMTVATAVGLVLLFVPLTAAQRMFWLAWPIGALICVVIKAYRTMKGDEA</sequence>
<feature type="domain" description="HTH cro/C1-type" evidence="3">
    <location>
        <begin position="7"/>
        <end position="61"/>
    </location>
</feature>
<keyword evidence="2" id="KW-0472">Membrane</keyword>
<dbReference type="Gene3D" id="1.10.260.40">
    <property type="entry name" value="lambda repressor-like DNA-binding domains"/>
    <property type="match status" value="1"/>
</dbReference>
<feature type="transmembrane region" description="Helical" evidence="2">
    <location>
        <begin position="100"/>
        <end position="124"/>
    </location>
</feature>
<organism evidence="4 5">
    <name type="scientific">Gordonibacter faecis</name>
    <dbReference type="NCBI Taxonomy" id="3047475"/>
    <lineage>
        <taxon>Bacteria</taxon>
        <taxon>Bacillati</taxon>
        <taxon>Actinomycetota</taxon>
        <taxon>Coriobacteriia</taxon>
        <taxon>Eggerthellales</taxon>
        <taxon>Eggerthellaceae</taxon>
        <taxon>Gordonibacter</taxon>
    </lineage>
</organism>
<evidence type="ECO:0000259" key="3">
    <source>
        <dbReference type="PROSITE" id="PS50943"/>
    </source>
</evidence>
<evidence type="ECO:0000256" key="2">
    <source>
        <dbReference type="SAM" id="Phobius"/>
    </source>
</evidence>
<keyword evidence="2" id="KW-1133">Transmembrane helix</keyword>
<dbReference type="InterPro" id="IPR010982">
    <property type="entry name" value="Lambda_DNA-bd_dom_sf"/>
</dbReference>
<feature type="transmembrane region" description="Helical" evidence="2">
    <location>
        <begin position="130"/>
        <end position="152"/>
    </location>
</feature>
<evidence type="ECO:0000256" key="1">
    <source>
        <dbReference type="ARBA" id="ARBA00023125"/>
    </source>
</evidence>
<keyword evidence="5" id="KW-1185">Reference proteome</keyword>
<dbReference type="SUPFAM" id="SSF47413">
    <property type="entry name" value="lambda repressor-like DNA-binding domains"/>
    <property type="match status" value="1"/>
</dbReference>
<accession>A0ABT7DJ62</accession>
<dbReference type="InterPro" id="IPR001387">
    <property type="entry name" value="Cro/C1-type_HTH"/>
</dbReference>
<feature type="transmembrane region" description="Helical" evidence="2">
    <location>
        <begin position="207"/>
        <end position="228"/>
    </location>
</feature>
<dbReference type="SMART" id="SM00530">
    <property type="entry name" value="HTH_XRE"/>
    <property type="match status" value="1"/>
</dbReference>
<name>A0ABT7DJ62_9ACTN</name>
<feature type="transmembrane region" description="Helical" evidence="2">
    <location>
        <begin position="273"/>
        <end position="292"/>
    </location>
</feature>
<keyword evidence="2" id="KW-0812">Transmembrane</keyword>
<evidence type="ECO:0000313" key="5">
    <source>
        <dbReference type="Proteomes" id="UP001232750"/>
    </source>
</evidence>
<dbReference type="Proteomes" id="UP001232750">
    <property type="component" value="Unassembled WGS sequence"/>
</dbReference>
<proteinExistence type="predicted"/>